<organism evidence="5 6">
    <name type="scientific">Paramecium octaurelia</name>
    <dbReference type="NCBI Taxonomy" id="43137"/>
    <lineage>
        <taxon>Eukaryota</taxon>
        <taxon>Sar</taxon>
        <taxon>Alveolata</taxon>
        <taxon>Ciliophora</taxon>
        <taxon>Intramacronucleata</taxon>
        <taxon>Oligohymenophorea</taxon>
        <taxon>Peniculida</taxon>
        <taxon>Parameciidae</taxon>
        <taxon>Paramecium</taxon>
    </lineage>
</organism>
<keyword evidence="1" id="KW-0677">Repeat</keyword>
<keyword evidence="6" id="KW-1185">Reference proteome</keyword>
<feature type="compositionally biased region" description="Polar residues" evidence="4">
    <location>
        <begin position="350"/>
        <end position="361"/>
    </location>
</feature>
<dbReference type="OrthoDB" id="5829758at2759"/>
<feature type="region of interest" description="Disordered" evidence="4">
    <location>
        <begin position="338"/>
        <end position="370"/>
    </location>
</feature>
<evidence type="ECO:0000256" key="4">
    <source>
        <dbReference type="SAM" id="MobiDB-lite"/>
    </source>
</evidence>
<dbReference type="SMART" id="SM00028">
    <property type="entry name" value="TPR"/>
    <property type="match status" value="3"/>
</dbReference>
<dbReference type="PANTHER" id="PTHR11242:SF0">
    <property type="entry name" value="TPR_REGION DOMAIN-CONTAINING PROTEIN"/>
    <property type="match status" value="1"/>
</dbReference>
<accession>A0A8S1WG36</accession>
<dbReference type="InterPro" id="IPR039663">
    <property type="entry name" value="AIP/AIPL1/TTC9"/>
</dbReference>
<evidence type="ECO:0008006" key="7">
    <source>
        <dbReference type="Google" id="ProtNLM"/>
    </source>
</evidence>
<comment type="caution">
    <text evidence="5">The sequence shown here is derived from an EMBL/GenBank/DDBJ whole genome shotgun (WGS) entry which is preliminary data.</text>
</comment>
<dbReference type="PROSITE" id="PS50005">
    <property type="entry name" value="TPR"/>
    <property type="match status" value="1"/>
</dbReference>
<protein>
    <recommendedName>
        <fullName evidence="7">Tetratricopeptide repeat protein</fullName>
    </recommendedName>
</protein>
<evidence type="ECO:0000313" key="5">
    <source>
        <dbReference type="EMBL" id="CAD8184926.1"/>
    </source>
</evidence>
<evidence type="ECO:0000256" key="2">
    <source>
        <dbReference type="ARBA" id="ARBA00022803"/>
    </source>
</evidence>
<reference evidence="5" key="1">
    <citation type="submission" date="2021-01" db="EMBL/GenBank/DDBJ databases">
        <authorList>
            <consortium name="Genoscope - CEA"/>
            <person name="William W."/>
        </authorList>
    </citation>
    <scope>NUCLEOTIDE SEQUENCE</scope>
</reference>
<proteinExistence type="predicted"/>
<evidence type="ECO:0000256" key="3">
    <source>
        <dbReference type="PROSITE-ProRule" id="PRU00339"/>
    </source>
</evidence>
<dbReference type="InterPro" id="IPR019734">
    <property type="entry name" value="TPR_rpt"/>
</dbReference>
<dbReference type="PANTHER" id="PTHR11242">
    <property type="entry name" value="ARYL HYDROCARBON RECEPTOR INTERACTING PROTEIN RELATED"/>
    <property type="match status" value="1"/>
</dbReference>
<dbReference type="AlphaFoldDB" id="A0A8S1WG36"/>
<dbReference type="EMBL" id="CAJJDP010000083">
    <property type="protein sequence ID" value="CAD8184926.1"/>
    <property type="molecule type" value="Genomic_DNA"/>
</dbReference>
<dbReference type="Pfam" id="PF13174">
    <property type="entry name" value="TPR_6"/>
    <property type="match status" value="1"/>
</dbReference>
<gene>
    <name evidence="5" type="ORF">POCTA_138.1.T0840143</name>
</gene>
<evidence type="ECO:0000313" key="6">
    <source>
        <dbReference type="Proteomes" id="UP000683925"/>
    </source>
</evidence>
<feature type="repeat" description="TPR" evidence="3">
    <location>
        <begin position="257"/>
        <end position="290"/>
    </location>
</feature>
<dbReference type="Proteomes" id="UP000683925">
    <property type="component" value="Unassembled WGS sequence"/>
</dbReference>
<evidence type="ECO:0000256" key="1">
    <source>
        <dbReference type="ARBA" id="ARBA00022737"/>
    </source>
</evidence>
<feature type="compositionally biased region" description="Basic and acidic residues" evidence="4">
    <location>
        <begin position="338"/>
        <end position="349"/>
    </location>
</feature>
<name>A0A8S1WG36_PAROT</name>
<sequence length="370" mass="44044">MANQSNDSILDLRDICNKPKIVIHDGLLWKYQDTQFSRPPISQYNPESCKISYTIKEYSIQGKLLNKDYKNIRKIQLKHDRKSYFGLHLSLNSMGNKEVAVFEVNPNLRKSIIQLDTENECPDIPIINFIENKYRQIIDQPQIWIIEVHDVEEIEENDKLTLEEREQKVKQLKPQATQLFKEQKYKEAIQIYRTIQSKIGQIPKALKNTMTQEQKTFFQIELSRVYSNQAICYLQMNEYAQAIDASKLAINEWDQNFKAYCIQAKVHFERNQKSEALEQFQQIIQKFPNEDVTEVQKYIDKCQQPKKTTKNEQQLYKKIFEKLQDKDEDEIQREQKEKFEKVEKNRQTEKILNSAKNGQSINHEEIQKLQ</sequence>
<dbReference type="OMA" id="NPESCKI"/>
<keyword evidence="2 3" id="KW-0802">TPR repeat</keyword>